<dbReference type="InterPro" id="IPR018584">
    <property type="entry name" value="GT87"/>
</dbReference>
<proteinExistence type="inferred from homology"/>
<keyword evidence="6 9" id="KW-0472">Membrane</keyword>
<evidence type="ECO:0000256" key="6">
    <source>
        <dbReference type="ARBA" id="ARBA00023136"/>
    </source>
</evidence>
<feature type="transmembrane region" description="Helical" evidence="9">
    <location>
        <begin position="435"/>
        <end position="454"/>
    </location>
</feature>
<evidence type="ECO:0000256" key="2">
    <source>
        <dbReference type="ARBA" id="ARBA00022475"/>
    </source>
</evidence>
<feature type="transmembrane region" description="Helical" evidence="9">
    <location>
        <begin position="29"/>
        <end position="48"/>
    </location>
</feature>
<feature type="region of interest" description="Disordered" evidence="8">
    <location>
        <begin position="497"/>
        <end position="524"/>
    </location>
</feature>
<comment type="subcellular location">
    <subcellularLocation>
        <location evidence="1">Cell membrane</location>
        <topology evidence="1">Multi-pass membrane protein</topology>
    </subcellularLocation>
</comment>
<sequence>MIRRSYLPGGSGLTEAAPPRPLDIRRAKWAIVLTTLFLATRALNVWFWRIPSVDFVQNDVSYYGYWLWCLLGDGAGDANCQAALANGGVMAEYPLPAVWFLQFVYTLGAPVPGWLPWFLLLAAIATLSAYVTLLTRGRRRAARFSAAGGALATIIVWFLVALPGRSQAFVTWTPLFACTMLALDAVVAILLFRHGSVRACLFWVLYIGACGPIVWFRFDILTAAAVALACLWVVRHPRVSGALVGLGAGIKLWPALLILPMSTPSPLRPGPSRSRLLGFVVMGAVLGGLSLLVGGWARSVSPLSWQSARGLQMESVPATPIHVLRTWTSDPSWTIALSEYNAIELFGPATGHLLRVSTLLTVGSILLTLALTWRLARNVDGGSRHQPQAVILCVLAVVLATIVANKTLSTQYVQWLAGPLAACLALPGERWLRRPLVVVASLLLAVAVLTQYTYPWGTLGIMALPNGEGIETAALVGRNLLLVLLAGLVAGLAWRATRSSGPGTAPELSTRGAASSDDTHSENL</sequence>
<organism evidence="10 11">
    <name type="scientific">Arachnia propionica</name>
    <dbReference type="NCBI Taxonomy" id="1750"/>
    <lineage>
        <taxon>Bacteria</taxon>
        <taxon>Bacillati</taxon>
        <taxon>Actinomycetota</taxon>
        <taxon>Actinomycetes</taxon>
        <taxon>Propionibacteriales</taxon>
        <taxon>Propionibacteriaceae</taxon>
        <taxon>Arachnia</taxon>
    </lineage>
</organism>
<feature type="transmembrane region" description="Helical" evidence="9">
    <location>
        <begin position="276"/>
        <end position="297"/>
    </location>
</feature>
<evidence type="ECO:0000313" key="10">
    <source>
        <dbReference type="EMBL" id="RRD50550.1"/>
    </source>
</evidence>
<keyword evidence="5 9" id="KW-1133">Transmembrane helix</keyword>
<dbReference type="Pfam" id="PF09594">
    <property type="entry name" value="GT87"/>
    <property type="match status" value="1"/>
</dbReference>
<comment type="caution">
    <text evidence="10">The sequence shown here is derived from an EMBL/GenBank/DDBJ whole genome shotgun (WGS) entry which is preliminary data.</text>
</comment>
<dbReference type="AlphaFoldDB" id="A0A3P1WYR3"/>
<feature type="transmembrane region" description="Helical" evidence="9">
    <location>
        <begin position="114"/>
        <end position="134"/>
    </location>
</feature>
<feature type="transmembrane region" description="Helical" evidence="9">
    <location>
        <begin position="172"/>
        <end position="192"/>
    </location>
</feature>
<evidence type="ECO:0000256" key="3">
    <source>
        <dbReference type="ARBA" id="ARBA00022679"/>
    </source>
</evidence>
<comment type="similarity">
    <text evidence="7">Belongs to the glycosyltransferase 87 family.</text>
</comment>
<name>A0A3P1WYR3_9ACTN</name>
<evidence type="ECO:0000313" key="11">
    <source>
        <dbReference type="Proteomes" id="UP000280935"/>
    </source>
</evidence>
<evidence type="ECO:0000256" key="4">
    <source>
        <dbReference type="ARBA" id="ARBA00022692"/>
    </source>
</evidence>
<keyword evidence="3" id="KW-0808">Transferase</keyword>
<keyword evidence="4 9" id="KW-0812">Transmembrane</keyword>
<gene>
    <name evidence="10" type="ORF">EII35_03910</name>
</gene>
<feature type="transmembrane region" description="Helical" evidence="9">
    <location>
        <begin position="204"/>
        <end position="234"/>
    </location>
</feature>
<reference evidence="10 11" key="1">
    <citation type="submission" date="2018-11" db="EMBL/GenBank/DDBJ databases">
        <title>Genomes From Bacteria Associated with the Canine Oral Cavity: a Test Case for Automated Genome-Based Taxonomic Assignment.</title>
        <authorList>
            <person name="Coil D.A."/>
            <person name="Jospin G."/>
            <person name="Darling A.E."/>
            <person name="Wallis C."/>
            <person name="Davis I.J."/>
            <person name="Harris S."/>
            <person name="Eisen J.A."/>
            <person name="Holcombe L.J."/>
            <person name="O'Flynn C."/>
        </authorList>
    </citation>
    <scope>NUCLEOTIDE SEQUENCE [LARGE SCALE GENOMIC DNA]</scope>
    <source>
        <strain evidence="10 11">OH2822_COT-296</strain>
    </source>
</reference>
<dbReference type="EMBL" id="RQYT01000005">
    <property type="protein sequence ID" value="RRD50550.1"/>
    <property type="molecule type" value="Genomic_DNA"/>
</dbReference>
<evidence type="ECO:0000256" key="7">
    <source>
        <dbReference type="ARBA" id="ARBA00024033"/>
    </source>
</evidence>
<feature type="transmembrane region" description="Helical" evidence="9">
    <location>
        <begin position="388"/>
        <end position="406"/>
    </location>
</feature>
<dbReference type="RefSeq" id="WP_125227155.1">
    <property type="nucleotide sequence ID" value="NZ_RQYT01000005.1"/>
</dbReference>
<accession>A0A3P1WYR3</accession>
<protein>
    <submittedName>
        <fullName evidence="10">DUF2029 domain-containing protein</fullName>
    </submittedName>
</protein>
<feature type="transmembrane region" description="Helical" evidence="9">
    <location>
        <begin position="356"/>
        <end position="376"/>
    </location>
</feature>
<dbReference type="OrthoDB" id="581198at2"/>
<dbReference type="GO" id="GO:0005886">
    <property type="term" value="C:plasma membrane"/>
    <property type="evidence" value="ECO:0007669"/>
    <property type="project" value="UniProtKB-SubCell"/>
</dbReference>
<feature type="transmembrane region" description="Helical" evidence="9">
    <location>
        <begin position="474"/>
        <end position="494"/>
    </location>
</feature>
<dbReference type="GO" id="GO:0016758">
    <property type="term" value="F:hexosyltransferase activity"/>
    <property type="evidence" value="ECO:0007669"/>
    <property type="project" value="InterPro"/>
</dbReference>
<evidence type="ECO:0000256" key="5">
    <source>
        <dbReference type="ARBA" id="ARBA00022989"/>
    </source>
</evidence>
<feature type="transmembrane region" description="Helical" evidence="9">
    <location>
        <begin position="240"/>
        <end position="264"/>
    </location>
</feature>
<evidence type="ECO:0000256" key="8">
    <source>
        <dbReference type="SAM" id="MobiDB-lite"/>
    </source>
</evidence>
<dbReference type="Proteomes" id="UP000280935">
    <property type="component" value="Unassembled WGS sequence"/>
</dbReference>
<keyword evidence="2" id="KW-1003">Cell membrane</keyword>
<feature type="transmembrane region" description="Helical" evidence="9">
    <location>
        <begin position="141"/>
        <end position="160"/>
    </location>
</feature>
<evidence type="ECO:0000256" key="1">
    <source>
        <dbReference type="ARBA" id="ARBA00004651"/>
    </source>
</evidence>
<evidence type="ECO:0000256" key="9">
    <source>
        <dbReference type="SAM" id="Phobius"/>
    </source>
</evidence>